<protein>
    <submittedName>
        <fullName evidence="2">Predicted sugar nucleotidyltransferase</fullName>
    </submittedName>
</protein>
<reference evidence="2 3" key="1">
    <citation type="submission" date="2012-10" db="EMBL/GenBank/DDBJ databases">
        <title>Draft Genome Sequence of Paenibacillus popilliae ATCC 14706T.</title>
        <authorList>
            <person name="Iiyama K."/>
            <person name="Mori K."/>
            <person name="Mon H."/>
            <person name="Chieda Y."/>
            <person name="Lee J.M."/>
            <person name="Kusakabe T."/>
            <person name="Tashiro K."/>
            <person name="Asano S."/>
            <person name="Yasunaga-Aoki C."/>
            <person name="Shimizu S."/>
        </authorList>
    </citation>
    <scope>NUCLEOTIDE SEQUENCE [LARGE SCALE GENOMIC DNA]</scope>
    <source>
        <strain evidence="2 3">ATCC 14706</strain>
    </source>
</reference>
<comment type="caution">
    <text evidence="2">The sequence shown here is derived from an EMBL/GenBank/DDBJ whole genome shotgun (WGS) entry which is preliminary data.</text>
</comment>
<dbReference type="EMBL" id="BALG01000213">
    <property type="protein sequence ID" value="GAC43388.1"/>
    <property type="molecule type" value="Genomic_DNA"/>
</dbReference>
<evidence type="ECO:0000256" key="1">
    <source>
        <dbReference type="SAM" id="MobiDB-lite"/>
    </source>
</evidence>
<accession>M9M6Y3</accession>
<dbReference type="Proteomes" id="UP000029453">
    <property type="component" value="Unassembled WGS sequence"/>
</dbReference>
<evidence type="ECO:0000313" key="3">
    <source>
        <dbReference type="Proteomes" id="UP000029453"/>
    </source>
</evidence>
<gene>
    <name evidence="2" type="ORF">PPOP_2755</name>
</gene>
<name>M9M6Y3_PAEPP</name>
<organism evidence="2 3">
    <name type="scientific">Paenibacillus popilliae ATCC 14706</name>
    <dbReference type="NCBI Taxonomy" id="1212764"/>
    <lineage>
        <taxon>Bacteria</taxon>
        <taxon>Bacillati</taxon>
        <taxon>Bacillota</taxon>
        <taxon>Bacilli</taxon>
        <taxon>Bacillales</taxon>
        <taxon>Paenibacillaceae</taxon>
        <taxon>Paenibacillus</taxon>
    </lineage>
</organism>
<dbReference type="GO" id="GO:0016740">
    <property type="term" value="F:transferase activity"/>
    <property type="evidence" value="ECO:0007669"/>
    <property type="project" value="UniProtKB-KW"/>
</dbReference>
<dbReference type="AlphaFoldDB" id="M9M6Y3"/>
<keyword evidence="3" id="KW-1185">Reference proteome</keyword>
<feature type="region of interest" description="Disordered" evidence="1">
    <location>
        <begin position="1"/>
        <end position="21"/>
    </location>
</feature>
<evidence type="ECO:0000313" key="2">
    <source>
        <dbReference type="EMBL" id="GAC43388.1"/>
    </source>
</evidence>
<keyword evidence="2" id="KW-0808">Transferase</keyword>
<feature type="compositionally biased region" description="Basic and acidic residues" evidence="1">
    <location>
        <begin position="7"/>
        <end position="20"/>
    </location>
</feature>
<sequence length="65" mass="6608">MRLARLKAAEDGIDRGRTNGDDSVIDAQSKLGQEKQAAEHIGGIMGLAASGIGGVSRMHEGSCGG</sequence>
<proteinExistence type="predicted"/>